<dbReference type="EMBL" id="AYXG01000101">
    <property type="protein sequence ID" value="EWC61806.1"/>
    <property type="molecule type" value="Genomic_DNA"/>
</dbReference>
<proteinExistence type="predicted"/>
<dbReference type="Proteomes" id="UP000019277">
    <property type="component" value="Unassembled WGS sequence"/>
</dbReference>
<protein>
    <submittedName>
        <fullName evidence="1">Uncharacterized protein</fullName>
    </submittedName>
</protein>
<comment type="caution">
    <text evidence="1">The sequence shown here is derived from an EMBL/GenBank/DDBJ whole genome shotgun (WGS) entry which is preliminary data.</text>
</comment>
<evidence type="ECO:0000313" key="2">
    <source>
        <dbReference type="Proteomes" id="UP000019277"/>
    </source>
</evidence>
<gene>
    <name evidence="1" type="ORF">UO65_2865</name>
</gene>
<reference evidence="1 2" key="1">
    <citation type="journal article" date="2014" name="Genome Announc.">
        <title>Draft Genome Sequence of the Antitrypanosomally Active Sponge-Associated Bacterium Actinokineospora sp. Strain EG49.</title>
        <authorList>
            <person name="Harjes J."/>
            <person name="Ryu T."/>
            <person name="Abdelmohsen U.R."/>
            <person name="Moitinho-Silva L."/>
            <person name="Horn H."/>
            <person name="Ravasi T."/>
            <person name="Hentschel U."/>
        </authorList>
    </citation>
    <scope>NUCLEOTIDE SEQUENCE [LARGE SCALE GENOMIC DNA]</scope>
    <source>
        <strain evidence="1 2">EG49</strain>
    </source>
</reference>
<dbReference type="AlphaFoldDB" id="W7IZ38"/>
<accession>A0A8E2X366</accession>
<organism evidence="1 2">
    <name type="scientific">Actinokineospora spheciospongiae</name>
    <dbReference type="NCBI Taxonomy" id="909613"/>
    <lineage>
        <taxon>Bacteria</taxon>
        <taxon>Bacillati</taxon>
        <taxon>Actinomycetota</taxon>
        <taxon>Actinomycetes</taxon>
        <taxon>Pseudonocardiales</taxon>
        <taxon>Pseudonocardiaceae</taxon>
        <taxon>Actinokineospora</taxon>
    </lineage>
</organism>
<accession>W7IZ38</accession>
<evidence type="ECO:0000313" key="1">
    <source>
        <dbReference type="EMBL" id="EWC61806.1"/>
    </source>
</evidence>
<dbReference type="RefSeq" id="WP_035282651.1">
    <property type="nucleotide sequence ID" value="NZ_AYXG01000101.1"/>
</dbReference>
<keyword evidence="2" id="KW-1185">Reference proteome</keyword>
<name>W7IZ38_9PSEU</name>
<sequence length="76" mass="8399">MSEADVMPLRTALAKVRVAKPQDKPKAASDAGRLAIDVVREIDDRRIAKQFVDLFEHDLREVVEEDGIAEAPRASA</sequence>